<dbReference type="PRINTS" id="PR00721">
    <property type="entry name" value="STOMATIN"/>
</dbReference>
<dbReference type="AlphaFoldDB" id="A0A3D5J0D7"/>
<dbReference type="EMBL" id="DPMF01000206">
    <property type="protein sequence ID" value="HCV81118.1"/>
    <property type="molecule type" value="Genomic_DNA"/>
</dbReference>
<comment type="caution">
    <text evidence="4">The sequence shown here is derived from an EMBL/GenBank/DDBJ whole genome shotgun (WGS) entry which is preliminary data.</text>
</comment>
<dbReference type="RefSeq" id="WP_228251231.1">
    <property type="nucleotide sequence ID" value="NZ_CALFQJ010000208.1"/>
</dbReference>
<dbReference type="CDD" id="cd13438">
    <property type="entry name" value="SPFH_eoslipins_u2"/>
    <property type="match status" value="1"/>
</dbReference>
<dbReference type="SUPFAM" id="SSF117892">
    <property type="entry name" value="Band 7/SPFH domain"/>
    <property type="match status" value="1"/>
</dbReference>
<dbReference type="PANTHER" id="PTHR10264">
    <property type="entry name" value="BAND 7 PROTEIN-RELATED"/>
    <property type="match status" value="1"/>
</dbReference>
<evidence type="ECO:0000313" key="5">
    <source>
        <dbReference type="Proteomes" id="UP000264330"/>
    </source>
</evidence>
<dbReference type="InterPro" id="IPR001972">
    <property type="entry name" value="Stomatin_HflK_fam"/>
</dbReference>
<organism evidence="4 5">
    <name type="scientific">Zunongwangia profunda</name>
    <dbReference type="NCBI Taxonomy" id="398743"/>
    <lineage>
        <taxon>Bacteria</taxon>
        <taxon>Pseudomonadati</taxon>
        <taxon>Bacteroidota</taxon>
        <taxon>Flavobacteriia</taxon>
        <taxon>Flavobacteriales</taxon>
        <taxon>Flavobacteriaceae</taxon>
        <taxon>Zunongwangia</taxon>
    </lineage>
</organism>
<dbReference type="GO" id="GO:0005886">
    <property type="term" value="C:plasma membrane"/>
    <property type="evidence" value="ECO:0007669"/>
    <property type="project" value="InterPro"/>
</dbReference>
<evidence type="ECO:0000313" key="4">
    <source>
        <dbReference type="EMBL" id="HCV81118.1"/>
    </source>
</evidence>
<gene>
    <name evidence="4" type="ORF">DGQ38_08725</name>
</gene>
<dbReference type="Pfam" id="PF01145">
    <property type="entry name" value="Band_7"/>
    <property type="match status" value="1"/>
</dbReference>
<reference evidence="4 5" key="1">
    <citation type="journal article" date="2018" name="Nat. Biotechnol.">
        <title>A standardized bacterial taxonomy based on genome phylogeny substantially revises the tree of life.</title>
        <authorList>
            <person name="Parks D.H."/>
            <person name="Chuvochina M."/>
            <person name="Waite D.W."/>
            <person name="Rinke C."/>
            <person name="Skarshewski A."/>
            <person name="Chaumeil P.A."/>
            <person name="Hugenholtz P."/>
        </authorList>
    </citation>
    <scope>NUCLEOTIDE SEQUENCE [LARGE SCALE GENOMIC DNA]</scope>
    <source>
        <strain evidence="4">UBA9359</strain>
    </source>
</reference>
<dbReference type="SMART" id="SM00244">
    <property type="entry name" value="PHB"/>
    <property type="match status" value="1"/>
</dbReference>
<evidence type="ECO:0000256" key="1">
    <source>
        <dbReference type="ARBA" id="ARBA00004167"/>
    </source>
</evidence>
<evidence type="ECO:0000256" key="2">
    <source>
        <dbReference type="ARBA" id="ARBA00008164"/>
    </source>
</evidence>
<dbReference type="InterPro" id="IPR043202">
    <property type="entry name" value="Band-7_stomatin-like"/>
</dbReference>
<comment type="subcellular location">
    <subcellularLocation>
        <location evidence="1">Membrane</location>
        <topology evidence="1">Single-pass membrane protein</topology>
    </subcellularLocation>
</comment>
<feature type="domain" description="Band 7" evidence="3">
    <location>
        <begin position="65"/>
        <end position="291"/>
    </location>
</feature>
<dbReference type="InterPro" id="IPR001107">
    <property type="entry name" value="Band_7"/>
</dbReference>
<proteinExistence type="inferred from homology"/>
<dbReference type="Gene3D" id="3.30.479.30">
    <property type="entry name" value="Band 7 domain"/>
    <property type="match status" value="1"/>
</dbReference>
<protein>
    <submittedName>
        <fullName evidence="4">Peptidase</fullName>
    </submittedName>
</protein>
<dbReference type="Proteomes" id="UP000264330">
    <property type="component" value="Unassembled WGS sequence"/>
</dbReference>
<dbReference type="InterPro" id="IPR036013">
    <property type="entry name" value="Band_7/SPFH_dom_sf"/>
</dbReference>
<accession>A0A3D5J0D7</accession>
<comment type="similarity">
    <text evidence="2">Belongs to the band 7/mec-2 family.</text>
</comment>
<name>A0A3D5J0D7_9FLAO</name>
<sequence>MKRVRITNGSVGLVFKNGELIKVLEKGTHWLFFNEMLIRYDLTKRLELPVAFEMVKDCNELIEMLHVVEVKDQELVLVFENGNFREVLTSGRHLFWNKLLDYNFIKADMSQLEIPKEIDSNLLSRYELSRFVRVFEVSAHEEALLMIDDVYTQKLNAGIYRFWKNDTSVKIARVDLRHLQLEVSGQELLTKDKAAIRINFFANYKVVNSEKAILDNKDYSKQLYVALQLSLRAFVGQYTLDELLSNKVTIAESVFTEVLEVTEDLGVLLLSCGIKDVILTGEMKDIMNQVLIAEKRAQASVITRREETASTRSLLNTAKLMADNEMLYKLKEMEYVEKIADKIGEITLNGNGGMVKQLKEIFAVNT</sequence>
<dbReference type="PANTHER" id="PTHR10264:SF83">
    <property type="entry name" value="BLL5629 PROTEIN"/>
    <property type="match status" value="1"/>
</dbReference>
<evidence type="ECO:0000259" key="3">
    <source>
        <dbReference type="SMART" id="SM00244"/>
    </source>
</evidence>